<dbReference type="InterPro" id="IPR039565">
    <property type="entry name" value="BamD-like"/>
</dbReference>
<dbReference type="SUPFAM" id="SSF48452">
    <property type="entry name" value="TPR-like"/>
    <property type="match status" value="1"/>
</dbReference>
<dbReference type="HAMAP" id="MF_00922">
    <property type="entry name" value="OM_assembly_BamD"/>
    <property type="match status" value="1"/>
</dbReference>
<dbReference type="InterPro" id="IPR011990">
    <property type="entry name" value="TPR-like_helical_dom_sf"/>
</dbReference>
<evidence type="ECO:0000259" key="8">
    <source>
        <dbReference type="Pfam" id="PF13525"/>
    </source>
</evidence>
<proteinExistence type="inferred from homology"/>
<evidence type="ECO:0000313" key="10">
    <source>
        <dbReference type="Proteomes" id="UP000190896"/>
    </source>
</evidence>
<dbReference type="GO" id="GO:1990063">
    <property type="term" value="C:Bam protein complex"/>
    <property type="evidence" value="ECO:0007669"/>
    <property type="project" value="TreeGrafter"/>
</dbReference>
<dbReference type="PANTHER" id="PTHR37423:SF1">
    <property type="entry name" value="OUTER MEMBRANE PROTEIN ASSEMBLY FACTOR BAMD"/>
    <property type="match status" value="1"/>
</dbReference>
<dbReference type="RefSeq" id="WP_078486381.1">
    <property type="nucleotide sequence ID" value="NZ_MPRJ01000022.1"/>
</dbReference>
<evidence type="ECO:0000256" key="5">
    <source>
        <dbReference type="ARBA" id="ARBA00023288"/>
    </source>
</evidence>
<dbReference type="AlphaFoldDB" id="A0A1T2KVQ4"/>
<feature type="repeat" description="TPR" evidence="7">
    <location>
        <begin position="72"/>
        <end position="105"/>
    </location>
</feature>
<accession>A0A1T2KVQ4</accession>
<dbReference type="Proteomes" id="UP000190896">
    <property type="component" value="Unassembled WGS sequence"/>
</dbReference>
<dbReference type="InterPro" id="IPR017689">
    <property type="entry name" value="BamD"/>
</dbReference>
<evidence type="ECO:0000256" key="3">
    <source>
        <dbReference type="ARBA" id="ARBA00023139"/>
    </source>
</evidence>
<comment type="subcellular location">
    <subcellularLocation>
        <location evidence="6">Cell outer membrane</location>
    </subcellularLocation>
</comment>
<feature type="domain" description="Outer membrane lipoprotein BamD-like" evidence="8">
    <location>
        <begin position="35"/>
        <end position="238"/>
    </location>
</feature>
<reference evidence="9 10" key="1">
    <citation type="submission" date="2016-11" db="EMBL/GenBank/DDBJ databases">
        <title>Mixed transmission modes and dynamic genome evolution in an obligate animal-bacterial symbiosis.</title>
        <authorList>
            <person name="Russell S.L."/>
            <person name="Corbett-Detig R.B."/>
            <person name="Cavanaugh C.M."/>
        </authorList>
    </citation>
    <scope>NUCLEOTIDE SEQUENCE [LARGE SCALE GENOMIC DNA]</scope>
    <source>
        <strain evidence="9">Se-Cadez</strain>
    </source>
</reference>
<protein>
    <recommendedName>
        <fullName evidence="6">Outer membrane protein assembly factor BamD</fullName>
    </recommendedName>
</protein>
<feature type="signal peptide" evidence="6">
    <location>
        <begin position="1"/>
        <end position="21"/>
    </location>
</feature>
<dbReference type="NCBIfam" id="TIGR03302">
    <property type="entry name" value="OM_YfiO"/>
    <property type="match status" value="1"/>
</dbReference>
<dbReference type="Pfam" id="PF13525">
    <property type="entry name" value="YfiO"/>
    <property type="match status" value="1"/>
</dbReference>
<name>A0A1T2KVQ4_9GAMM</name>
<dbReference type="GO" id="GO:0043165">
    <property type="term" value="P:Gram-negative-bacterium-type cell outer membrane assembly"/>
    <property type="evidence" value="ECO:0007669"/>
    <property type="project" value="UniProtKB-UniRule"/>
</dbReference>
<keyword evidence="3" id="KW-0564">Palmitate</keyword>
<comment type="similarity">
    <text evidence="6">Belongs to the BamD family.</text>
</comment>
<dbReference type="InterPro" id="IPR019734">
    <property type="entry name" value="TPR_rpt"/>
</dbReference>
<comment type="subunit">
    <text evidence="6">Part of the Bam complex.</text>
</comment>
<dbReference type="Gene3D" id="1.25.40.10">
    <property type="entry name" value="Tetratricopeptide repeat domain"/>
    <property type="match status" value="1"/>
</dbReference>
<feature type="chain" id="PRO_5010592408" description="Outer membrane protein assembly factor BamD" evidence="6">
    <location>
        <begin position="22"/>
        <end position="276"/>
    </location>
</feature>
<keyword evidence="10" id="KW-1185">Reference proteome</keyword>
<gene>
    <name evidence="6" type="primary">bamD</name>
    <name evidence="9" type="ORF">BOW51_04800</name>
</gene>
<keyword evidence="4 6" id="KW-0998">Cell outer membrane</keyword>
<evidence type="ECO:0000256" key="4">
    <source>
        <dbReference type="ARBA" id="ARBA00023237"/>
    </source>
</evidence>
<evidence type="ECO:0000256" key="2">
    <source>
        <dbReference type="ARBA" id="ARBA00023136"/>
    </source>
</evidence>
<keyword evidence="7" id="KW-0802">TPR repeat</keyword>
<keyword evidence="1 6" id="KW-0732">Signal</keyword>
<organism evidence="9 10">
    <name type="scientific">Solemya velesiana gill symbiont</name>
    <dbReference type="NCBI Taxonomy" id="1918948"/>
    <lineage>
        <taxon>Bacteria</taxon>
        <taxon>Pseudomonadati</taxon>
        <taxon>Pseudomonadota</taxon>
        <taxon>Gammaproteobacteria</taxon>
        <taxon>sulfur-oxidizing symbionts</taxon>
    </lineage>
</organism>
<comment type="function">
    <text evidence="6">Part of the outer membrane protein assembly complex, which is involved in assembly and insertion of beta-barrel proteins into the outer membrane.</text>
</comment>
<keyword evidence="2 6" id="KW-0472">Membrane</keyword>
<comment type="caution">
    <text evidence="9">The sequence shown here is derived from an EMBL/GenBank/DDBJ whole genome shotgun (WGS) entry which is preliminary data.</text>
</comment>
<evidence type="ECO:0000256" key="7">
    <source>
        <dbReference type="PROSITE-ProRule" id="PRU00339"/>
    </source>
</evidence>
<dbReference type="GO" id="GO:0051205">
    <property type="term" value="P:protein insertion into membrane"/>
    <property type="evidence" value="ECO:0007669"/>
    <property type="project" value="UniProtKB-UniRule"/>
</dbReference>
<dbReference type="EMBL" id="MPRJ01000022">
    <property type="protein sequence ID" value="OOZ36937.1"/>
    <property type="molecule type" value="Genomic_DNA"/>
</dbReference>
<dbReference type="PROSITE" id="PS50005">
    <property type="entry name" value="TPR"/>
    <property type="match status" value="1"/>
</dbReference>
<dbReference type="OrthoDB" id="9779191at2"/>
<dbReference type="PANTHER" id="PTHR37423">
    <property type="entry name" value="SOLUBLE LYTIC MUREIN TRANSGLYCOSYLASE-RELATED"/>
    <property type="match status" value="1"/>
</dbReference>
<keyword evidence="5" id="KW-0449">Lipoprotein</keyword>
<evidence type="ECO:0000256" key="1">
    <source>
        <dbReference type="ARBA" id="ARBA00022729"/>
    </source>
</evidence>
<evidence type="ECO:0000313" key="9">
    <source>
        <dbReference type="EMBL" id="OOZ36937.1"/>
    </source>
</evidence>
<sequence precursor="true">MKATTKVLILLATLFFLPACSLLPKEVDKTKGWSAQKFYSEASYAMSEGNYETAIGYYESLEARYPFGRYAMQAQLDVAYAYYKNSQHESAIAAADRFIKLHPRNPYVDYAYYLKGIVNFNRNIGFFSRFVPTDTSQRDPGTALDSFNDFAELVRRFPDSEYAEDARTRLAYLRNNLAMHDVHVARYYMKRGAYLAAANRCVNVIEKYQRTPAVKEALITMIEAYDKLGLEQLSADAQRVLALNEAQSNFEVPTPKLEEEPSIGRKLWDYLELDEN</sequence>
<dbReference type="CDD" id="cd15830">
    <property type="entry name" value="BamD"/>
    <property type="match status" value="1"/>
</dbReference>
<evidence type="ECO:0000256" key="6">
    <source>
        <dbReference type="HAMAP-Rule" id="MF_00922"/>
    </source>
</evidence>